<gene>
    <name evidence="1" type="ORF">IF1G_03179</name>
</gene>
<dbReference type="AlphaFoldDB" id="A0A545V6T8"/>
<evidence type="ECO:0000313" key="1">
    <source>
        <dbReference type="EMBL" id="TQV97436.1"/>
    </source>
</evidence>
<proteinExistence type="predicted"/>
<sequence length="139" mass="15117">MSCLPLSLIIYNFNKYSVLFKGENPALLALPPLPSPSICLFPRAASAIMGIQLGFFAAAHKYWSCTSSINALLPFLFSPHHDACPPTFLPPHSSISPDFLPAARPAGLCGVHFATRRALSLFPSRLTLLSGRPAEYHRP</sequence>
<organism evidence="1 2">
    <name type="scientific">Cordyceps javanica</name>
    <dbReference type="NCBI Taxonomy" id="43265"/>
    <lineage>
        <taxon>Eukaryota</taxon>
        <taxon>Fungi</taxon>
        <taxon>Dikarya</taxon>
        <taxon>Ascomycota</taxon>
        <taxon>Pezizomycotina</taxon>
        <taxon>Sordariomycetes</taxon>
        <taxon>Hypocreomycetidae</taxon>
        <taxon>Hypocreales</taxon>
        <taxon>Cordycipitaceae</taxon>
        <taxon>Cordyceps</taxon>
    </lineage>
</organism>
<accession>A0A545V6T8</accession>
<evidence type="ECO:0000313" key="2">
    <source>
        <dbReference type="Proteomes" id="UP000315783"/>
    </source>
</evidence>
<dbReference type="EMBL" id="SPUK01000004">
    <property type="protein sequence ID" value="TQV97436.1"/>
    <property type="molecule type" value="Genomic_DNA"/>
</dbReference>
<dbReference type="Proteomes" id="UP000315783">
    <property type="component" value="Unassembled WGS sequence"/>
</dbReference>
<keyword evidence="2" id="KW-1185">Reference proteome</keyword>
<comment type="caution">
    <text evidence="1">The sequence shown here is derived from an EMBL/GenBank/DDBJ whole genome shotgun (WGS) entry which is preliminary data.</text>
</comment>
<reference evidence="1 2" key="1">
    <citation type="journal article" date="2019" name="Appl. Microbiol. Biotechnol.">
        <title>Genome sequence of Isaria javanica and comparative genome analysis insights into family S53 peptidase evolution in fungal entomopathogens.</title>
        <authorList>
            <person name="Lin R."/>
            <person name="Zhang X."/>
            <person name="Xin B."/>
            <person name="Zou M."/>
            <person name="Gao Y."/>
            <person name="Qin F."/>
            <person name="Hu Q."/>
            <person name="Xie B."/>
            <person name="Cheng X."/>
        </authorList>
    </citation>
    <scope>NUCLEOTIDE SEQUENCE [LARGE SCALE GENOMIC DNA]</scope>
    <source>
        <strain evidence="1 2">IJ1G</strain>
    </source>
</reference>
<protein>
    <submittedName>
        <fullName evidence="1">Uncharacterized protein</fullName>
    </submittedName>
</protein>
<name>A0A545V6T8_9HYPO</name>